<dbReference type="InterPro" id="IPR036865">
    <property type="entry name" value="CRAL-TRIO_dom_sf"/>
</dbReference>
<evidence type="ECO:0000313" key="5">
    <source>
        <dbReference type="Proteomes" id="UP000054408"/>
    </source>
</evidence>
<dbReference type="PROSITE" id="PS50005">
    <property type="entry name" value="TPR"/>
    <property type="match status" value="5"/>
</dbReference>
<feature type="repeat" description="TPR" evidence="1">
    <location>
        <begin position="667"/>
        <end position="700"/>
    </location>
</feature>
<dbReference type="RefSeq" id="XP_013755126.1">
    <property type="nucleotide sequence ID" value="XM_013899672.1"/>
</dbReference>
<dbReference type="InterPro" id="IPR028796">
    <property type="entry name" value="BBS8"/>
</dbReference>
<dbReference type="Pfam" id="PF13181">
    <property type="entry name" value="TPR_8"/>
    <property type="match status" value="2"/>
</dbReference>
<dbReference type="SMART" id="SM00028">
    <property type="entry name" value="TPR"/>
    <property type="match status" value="5"/>
</dbReference>
<proteinExistence type="predicted"/>
<feature type="repeat" description="TPR" evidence="1">
    <location>
        <begin position="631"/>
        <end position="664"/>
    </location>
</feature>
<dbReference type="Proteomes" id="UP000054408">
    <property type="component" value="Unassembled WGS sequence"/>
</dbReference>
<dbReference type="eggNOG" id="KOG1470">
    <property type="taxonomic scope" value="Eukaryota"/>
</dbReference>
<reference evidence="4 5" key="1">
    <citation type="submission" date="2010-05" db="EMBL/GenBank/DDBJ databases">
        <title>The Genome Sequence of Thecamonas trahens ATCC 50062.</title>
        <authorList>
            <consortium name="The Broad Institute Genome Sequencing Platform"/>
            <person name="Russ C."/>
            <person name="Cuomo C."/>
            <person name="Shea T."/>
            <person name="Young S.K."/>
            <person name="Zeng Q."/>
            <person name="Koehrsen M."/>
            <person name="Haas B."/>
            <person name="Borodovsky M."/>
            <person name="Guigo R."/>
            <person name="Alvarado L."/>
            <person name="Berlin A."/>
            <person name="Bochicchio J."/>
            <person name="Borenstein D."/>
            <person name="Chapman S."/>
            <person name="Chen Z."/>
            <person name="Freedman E."/>
            <person name="Gellesch M."/>
            <person name="Goldberg J."/>
            <person name="Griggs A."/>
            <person name="Gujja S."/>
            <person name="Heilman E."/>
            <person name="Heiman D."/>
            <person name="Hepburn T."/>
            <person name="Howarth C."/>
            <person name="Jen D."/>
            <person name="Larson L."/>
            <person name="Mehta T."/>
            <person name="Park D."/>
            <person name="Pearson M."/>
            <person name="Roberts A."/>
            <person name="Saif S."/>
            <person name="Shenoy N."/>
            <person name="Sisk P."/>
            <person name="Stolte C."/>
            <person name="Sykes S."/>
            <person name="Thomson T."/>
            <person name="Walk T."/>
            <person name="White J."/>
            <person name="Yandava C."/>
            <person name="Burger G."/>
            <person name="Gray M.W."/>
            <person name="Holland P.W.H."/>
            <person name="King N."/>
            <person name="Lang F.B.F."/>
            <person name="Roger A.J."/>
            <person name="Ruiz-Trillo I."/>
            <person name="Lander E."/>
            <person name="Nusbaum C."/>
        </authorList>
    </citation>
    <scope>NUCLEOTIDE SEQUENCE [LARGE SCALE GENOMIC DNA]</scope>
    <source>
        <strain evidence="4 5">ATCC 50062</strain>
    </source>
</reference>
<dbReference type="EMBL" id="GL349475">
    <property type="protein sequence ID" value="KNC52711.1"/>
    <property type="molecule type" value="Genomic_DNA"/>
</dbReference>
<sequence>MAAAAWGVSSEGARVRENDVEFLTLLWSLSNDELMALSNLKIQYYDQAAPVPSSNYDFLKVLMACKWSVDLALTKIPIYIGLRDRLGLSARLALDPLLPVLATGRYQLQGTDRDGHPVLYVAAATYVPAETVLDDEIRAIVFLLEYAWRTNPAAGRHGITVVVDLSGARVRANFDKDAGRELVMTLQSAYPMRVRRVALVNPTLSQRLAMRSIKSVMKAGLRDKVEKYTHQTLTKIIAPDQLPERFGGSLSFSFARWLKSLQQQEALLNPGAVSTVELTLPVESGSLEGGGEAEDAENVDDADYVEPEYVDFVPRASADPEYQPFGDGGGDVSADDAVSVDAGLDARPSANDGDYEPFAVGSPEYEDYVPSPVADDGGEYSSHTEYDDELDLEPDDFAYPELEYEDYTWYFICWSKDFGRPIASSAGRYVRLNTAAFAAEPDGPFIPVDALDLRRYAKRQHLAKILFGYILYVESNPLKALELATYAHERAKFKDWWWKLQIGKCYYQIGLLRDAQKFYLSSLVSQDMVETYLHLGKIFFRLDQPAKAIDTYVKAMTVHPHEPSLVIGLARVHDALGETQRAVALYRDVLRIDPSNIEAAASLGSYHFYSDTPEIALRYYRRLLQMGVYTTSIWNNIGLCCFFGQQFDMALSCFERALALASDDDLAQVWYNISHVALATGDLNLAYQACKLALAADPDHAQAINNLGVLELLMGNGLSAKTEFVTSSTLAPWLTVPHYNTGLVAYKLGEFEAAFKAASDALALDPDHAPSKALMDSLSKSLSRSV</sequence>
<evidence type="ECO:0000259" key="3">
    <source>
        <dbReference type="PROSITE" id="PS50191"/>
    </source>
</evidence>
<keyword evidence="1" id="KW-0802">TPR repeat</keyword>
<dbReference type="AlphaFoldDB" id="A0A0L0DL12"/>
<dbReference type="SMART" id="SM00516">
    <property type="entry name" value="SEC14"/>
    <property type="match status" value="1"/>
</dbReference>
<dbReference type="OrthoDB" id="421121at2759"/>
<dbReference type="GO" id="GO:1905515">
    <property type="term" value="P:non-motile cilium assembly"/>
    <property type="evidence" value="ECO:0007669"/>
    <property type="project" value="InterPro"/>
</dbReference>
<dbReference type="GO" id="GO:0036064">
    <property type="term" value="C:ciliary basal body"/>
    <property type="evidence" value="ECO:0007669"/>
    <property type="project" value="TreeGrafter"/>
</dbReference>
<accession>A0A0L0DL12</accession>
<feature type="region of interest" description="Disordered" evidence="2">
    <location>
        <begin position="343"/>
        <end position="386"/>
    </location>
</feature>
<organism evidence="4 5">
    <name type="scientific">Thecamonas trahens ATCC 50062</name>
    <dbReference type="NCBI Taxonomy" id="461836"/>
    <lineage>
        <taxon>Eukaryota</taxon>
        <taxon>Apusozoa</taxon>
        <taxon>Apusomonadida</taxon>
        <taxon>Apusomonadidae</taxon>
        <taxon>Thecamonas</taxon>
    </lineage>
</organism>
<keyword evidence="5" id="KW-1185">Reference proteome</keyword>
<dbReference type="GO" id="GO:0097730">
    <property type="term" value="C:non-motile cilium"/>
    <property type="evidence" value="ECO:0007669"/>
    <property type="project" value="TreeGrafter"/>
</dbReference>
<dbReference type="GeneID" id="25570099"/>
<dbReference type="eggNOG" id="KOG1129">
    <property type="taxonomic scope" value="Eukaryota"/>
</dbReference>
<feature type="repeat" description="TPR" evidence="1">
    <location>
        <begin position="529"/>
        <end position="562"/>
    </location>
</feature>
<dbReference type="InterPro" id="IPR019734">
    <property type="entry name" value="TPR_rpt"/>
</dbReference>
<feature type="repeat" description="TPR" evidence="1">
    <location>
        <begin position="735"/>
        <end position="768"/>
    </location>
</feature>
<name>A0A0L0DL12_THETB</name>
<dbReference type="Pfam" id="PF00650">
    <property type="entry name" value="CRAL_TRIO"/>
    <property type="match status" value="1"/>
</dbReference>
<feature type="domain" description="CRAL-TRIO" evidence="3">
    <location>
        <begin position="90"/>
        <end position="254"/>
    </location>
</feature>
<dbReference type="SUPFAM" id="SSF52087">
    <property type="entry name" value="CRAL/TRIO domain"/>
    <property type="match status" value="1"/>
</dbReference>
<dbReference type="PROSITE" id="PS50191">
    <property type="entry name" value="CRAL_TRIO"/>
    <property type="match status" value="1"/>
</dbReference>
<dbReference type="CDD" id="cd00170">
    <property type="entry name" value="SEC14"/>
    <property type="match status" value="1"/>
</dbReference>
<dbReference type="SUPFAM" id="SSF81901">
    <property type="entry name" value="HCP-like"/>
    <property type="match status" value="2"/>
</dbReference>
<evidence type="ECO:0000313" key="4">
    <source>
        <dbReference type="EMBL" id="KNC52711.1"/>
    </source>
</evidence>
<protein>
    <recommendedName>
        <fullName evidence="3">CRAL-TRIO domain-containing protein</fullName>
    </recommendedName>
</protein>
<evidence type="ECO:0000256" key="1">
    <source>
        <dbReference type="PROSITE-ProRule" id="PRU00339"/>
    </source>
</evidence>
<dbReference type="STRING" id="461836.A0A0L0DL12"/>
<dbReference type="Gene3D" id="3.40.525.10">
    <property type="entry name" value="CRAL-TRIO lipid binding domain"/>
    <property type="match status" value="1"/>
</dbReference>
<dbReference type="Gene3D" id="1.25.40.10">
    <property type="entry name" value="Tetratricopeptide repeat domain"/>
    <property type="match status" value="1"/>
</dbReference>
<gene>
    <name evidence="4" type="ORF">AMSG_12184</name>
</gene>
<dbReference type="Pfam" id="PF14559">
    <property type="entry name" value="TPR_19"/>
    <property type="match status" value="1"/>
</dbReference>
<dbReference type="PANTHER" id="PTHR44177:SF1">
    <property type="entry name" value="TETRATRICOPEPTIDE REPEAT PROTEIN 8"/>
    <property type="match status" value="1"/>
</dbReference>
<dbReference type="GO" id="GO:0034464">
    <property type="term" value="C:BBSome"/>
    <property type="evidence" value="ECO:0007669"/>
    <property type="project" value="InterPro"/>
</dbReference>
<feature type="repeat" description="TPR" evidence="1">
    <location>
        <begin position="563"/>
        <end position="596"/>
    </location>
</feature>
<dbReference type="PANTHER" id="PTHR44177">
    <property type="entry name" value="TETRATRICOPEPTIDE REPEAT PROTEIN 8"/>
    <property type="match status" value="1"/>
</dbReference>
<dbReference type="InterPro" id="IPR011990">
    <property type="entry name" value="TPR-like_helical_dom_sf"/>
</dbReference>
<dbReference type="InterPro" id="IPR001251">
    <property type="entry name" value="CRAL-TRIO_dom"/>
</dbReference>
<evidence type="ECO:0000256" key="2">
    <source>
        <dbReference type="SAM" id="MobiDB-lite"/>
    </source>
</evidence>